<reference evidence="1 2" key="2">
    <citation type="journal article" date="2022" name="Mol. Ecol. Resour.">
        <title>The genomes of chicory, endive, great burdock and yacon provide insights into Asteraceae paleo-polyploidization history and plant inulin production.</title>
        <authorList>
            <person name="Fan W."/>
            <person name="Wang S."/>
            <person name="Wang H."/>
            <person name="Wang A."/>
            <person name="Jiang F."/>
            <person name="Liu H."/>
            <person name="Zhao H."/>
            <person name="Xu D."/>
            <person name="Zhang Y."/>
        </authorList>
    </citation>
    <scope>NUCLEOTIDE SEQUENCE [LARGE SCALE GENOMIC DNA]</scope>
    <source>
        <strain evidence="2">cv. Yunnan</strain>
        <tissue evidence="1">Leaves</tissue>
    </source>
</reference>
<protein>
    <submittedName>
        <fullName evidence="1">Uncharacterized protein</fullName>
    </submittedName>
</protein>
<accession>A0ACB9I597</accession>
<sequence length="647" mass="72366">MEALASFRYLEVLDLSWNSFVGSIPSITNLLSSLKVVSFANNFLNGSLPDHVLCELKNLEELDLSGNMFDGEVPQCFNTLSSLKLFDISSNQFSGILPPSLIANLTSLEYVDFSHNKIEGLFSLSSFSNHTNLEFFRFESKNYKLEVETEESIDWIPMFQLKILVLSNCNIKVLMEVLFLLFYFTNTSYKNANTRQLDMSGNNLIGTIPEDIQKFIPHITDLNFSSNALNGVIPFSVGDLRNIGNNTIKDQFGLTVLDISDNFFTGVIPSWISNMHGIVEVLVRNNSFEGQFPCGKASILFLDISQNSFSGPIPSCLNLQNMQHLHLGSNRFIGAIPNTFRNLTKVLTLDIGKNYLSGKIPKFLGDLSNLRILLLGKNNFIGSIPKQLCKLTDVSLIDLSSNSLSGLIPRCLQNITGPKKVSFIQYPISESSPGSYYIYGRVVYYPYDSYSLLRVNTQDEAQFTTKSISHTYKGNILDYMSGLDLSFNKLTGQIPHELGMLTQILALNLSHNRLTGHIPVTISNLKNIESLDLSSNGLTGEVPFELIQLNYLAVFNVSYNNLSGKLPELKSQFATFTKESYEGNPLLCGPPLENKCLVKSHMTHPSNKEGTDEKLYDIDIASFYGSCGSTWFMFMFGFATLFYINPY</sequence>
<proteinExistence type="predicted"/>
<name>A0ACB9I597_9ASTR</name>
<organism evidence="1 2">
    <name type="scientific">Smallanthus sonchifolius</name>
    <dbReference type="NCBI Taxonomy" id="185202"/>
    <lineage>
        <taxon>Eukaryota</taxon>
        <taxon>Viridiplantae</taxon>
        <taxon>Streptophyta</taxon>
        <taxon>Embryophyta</taxon>
        <taxon>Tracheophyta</taxon>
        <taxon>Spermatophyta</taxon>
        <taxon>Magnoliopsida</taxon>
        <taxon>eudicotyledons</taxon>
        <taxon>Gunneridae</taxon>
        <taxon>Pentapetalae</taxon>
        <taxon>asterids</taxon>
        <taxon>campanulids</taxon>
        <taxon>Asterales</taxon>
        <taxon>Asteraceae</taxon>
        <taxon>Asteroideae</taxon>
        <taxon>Heliantheae alliance</taxon>
        <taxon>Millerieae</taxon>
        <taxon>Smallanthus</taxon>
    </lineage>
</organism>
<dbReference type="EMBL" id="CM042027">
    <property type="protein sequence ID" value="KAI3802646.1"/>
    <property type="molecule type" value="Genomic_DNA"/>
</dbReference>
<dbReference type="Proteomes" id="UP001056120">
    <property type="component" value="Linkage Group LG10"/>
</dbReference>
<reference evidence="2" key="1">
    <citation type="journal article" date="2022" name="Mol. Ecol. Resour.">
        <title>The genomes of chicory, endive, great burdock and yacon provide insights into Asteraceae palaeo-polyploidization history and plant inulin production.</title>
        <authorList>
            <person name="Fan W."/>
            <person name="Wang S."/>
            <person name="Wang H."/>
            <person name="Wang A."/>
            <person name="Jiang F."/>
            <person name="Liu H."/>
            <person name="Zhao H."/>
            <person name="Xu D."/>
            <person name="Zhang Y."/>
        </authorList>
    </citation>
    <scope>NUCLEOTIDE SEQUENCE [LARGE SCALE GENOMIC DNA]</scope>
    <source>
        <strain evidence="2">cv. Yunnan</strain>
    </source>
</reference>
<comment type="caution">
    <text evidence="1">The sequence shown here is derived from an EMBL/GenBank/DDBJ whole genome shotgun (WGS) entry which is preliminary data.</text>
</comment>
<gene>
    <name evidence="1" type="ORF">L1987_30786</name>
</gene>
<evidence type="ECO:0000313" key="2">
    <source>
        <dbReference type="Proteomes" id="UP001056120"/>
    </source>
</evidence>
<evidence type="ECO:0000313" key="1">
    <source>
        <dbReference type="EMBL" id="KAI3802646.1"/>
    </source>
</evidence>
<keyword evidence="2" id="KW-1185">Reference proteome</keyword>